<dbReference type="GO" id="GO:0003779">
    <property type="term" value="F:actin binding"/>
    <property type="evidence" value="ECO:0000318"/>
    <property type="project" value="GO_Central"/>
</dbReference>
<dbReference type="GO" id="GO:0030036">
    <property type="term" value="P:actin cytoskeleton organization"/>
    <property type="evidence" value="ECO:0000318"/>
    <property type="project" value="GO_Central"/>
</dbReference>
<organism evidence="3 4">
    <name type="scientific">Monosiga brevicollis</name>
    <name type="common">Choanoflagellate</name>
    <dbReference type="NCBI Taxonomy" id="81824"/>
    <lineage>
        <taxon>Eukaryota</taxon>
        <taxon>Choanoflagellata</taxon>
        <taxon>Craspedida</taxon>
        <taxon>Salpingoecidae</taxon>
        <taxon>Monosiga</taxon>
    </lineage>
</organism>
<dbReference type="PANTHER" id="PTHR12751:SF18">
    <property type="entry name" value="PHOSPHATASE AND ACTIN REGULATOR 1"/>
    <property type="match status" value="1"/>
</dbReference>
<feature type="compositionally biased region" description="Low complexity" evidence="1">
    <location>
        <begin position="87"/>
        <end position="104"/>
    </location>
</feature>
<dbReference type="EMBL" id="CH991567">
    <property type="protein sequence ID" value="EDQ86242.1"/>
    <property type="molecule type" value="Genomic_DNA"/>
</dbReference>
<dbReference type="AlphaFoldDB" id="A9V8B5"/>
<feature type="domain" description="CAP-Gly" evidence="2">
    <location>
        <begin position="367"/>
        <end position="409"/>
    </location>
</feature>
<dbReference type="Proteomes" id="UP000001357">
    <property type="component" value="Unassembled WGS sequence"/>
</dbReference>
<evidence type="ECO:0000313" key="4">
    <source>
        <dbReference type="Proteomes" id="UP000001357"/>
    </source>
</evidence>
<dbReference type="InterPro" id="IPR036859">
    <property type="entry name" value="CAP-Gly_dom_sf"/>
</dbReference>
<dbReference type="Pfam" id="PF01302">
    <property type="entry name" value="CAP_GLY"/>
    <property type="match status" value="1"/>
</dbReference>
<protein>
    <recommendedName>
        <fullName evidence="2">CAP-Gly domain-containing protein</fullName>
    </recommendedName>
</protein>
<dbReference type="Gene3D" id="2.30.30.190">
    <property type="entry name" value="CAP Gly-rich-like domain"/>
    <property type="match status" value="1"/>
</dbReference>
<dbReference type="PROSITE" id="PS50245">
    <property type="entry name" value="CAP_GLY_2"/>
    <property type="match status" value="1"/>
</dbReference>
<sequence length="427" mass="47550">MCVGPARHSRPFPWSLSSLFSHPDPPCLSASMQEAEQRAPTPLRAYVDGQPALIEEGEAFEDNPFAVVILDEQSDAQSDSVSVSVSASTPVTATASVAPRPAARQSTPGAKSKHLSWFSWKRHANGAASHGPQHQRSLSTATTDTEEAASDDEATVPPQPVRREPLPPTTKPTRGILKQGTRIRRQSSLTRLQQYRAEVARERRDAAQTDRTTAPRNSTINQRHVSFRDKKGQRKVRLEAYVADAGQEDLKSQLERRLSQRSSITELAKRRILTQFDLEHIQVVEITGISAEDRRSDPTWTQLSPDEKIFIRKELNELKASMEVHEDSRHLTRFHADGPDFPQFEGREGARVTIQGYPCAGTLRFYGPHKTRLGKRCGIELDKPIGKNNGTVDGHCYFTCEPHYGVLCNPVKVSLQDGPPLFKTEVV</sequence>
<dbReference type="RefSeq" id="XP_001748912.1">
    <property type="nucleotide sequence ID" value="XM_001748860.1"/>
</dbReference>
<dbReference type="eggNOG" id="KOG4339">
    <property type="taxonomic scope" value="Eukaryota"/>
</dbReference>
<name>A9V8B5_MONBE</name>
<accession>A9V8B5</accession>
<dbReference type="eggNOG" id="KOG3206">
    <property type="taxonomic scope" value="Eukaryota"/>
</dbReference>
<dbReference type="Gene3D" id="6.10.140.2130">
    <property type="match status" value="1"/>
</dbReference>
<gene>
    <name evidence="3" type="ORF">MONBRDRAFT_33902</name>
</gene>
<dbReference type="KEGG" id="mbr:MONBRDRAFT_33902"/>
<dbReference type="InterPro" id="IPR000938">
    <property type="entry name" value="CAP-Gly_domain"/>
</dbReference>
<feature type="compositionally biased region" description="Polar residues" evidence="1">
    <location>
        <begin position="209"/>
        <end position="224"/>
    </location>
</feature>
<dbReference type="SUPFAM" id="SSF74924">
    <property type="entry name" value="Cap-Gly domain"/>
    <property type="match status" value="1"/>
</dbReference>
<dbReference type="GeneID" id="5894142"/>
<keyword evidence="4" id="KW-1185">Reference proteome</keyword>
<dbReference type="SMART" id="SM01052">
    <property type="entry name" value="CAP_GLY"/>
    <property type="match status" value="1"/>
</dbReference>
<reference evidence="3 4" key="1">
    <citation type="journal article" date="2008" name="Nature">
        <title>The genome of the choanoflagellate Monosiga brevicollis and the origin of metazoans.</title>
        <authorList>
            <consortium name="JGI Sequencing"/>
            <person name="King N."/>
            <person name="Westbrook M.J."/>
            <person name="Young S.L."/>
            <person name="Kuo A."/>
            <person name="Abedin M."/>
            <person name="Chapman J."/>
            <person name="Fairclough S."/>
            <person name="Hellsten U."/>
            <person name="Isogai Y."/>
            <person name="Letunic I."/>
            <person name="Marr M."/>
            <person name="Pincus D."/>
            <person name="Putnam N."/>
            <person name="Rokas A."/>
            <person name="Wright K.J."/>
            <person name="Zuzow R."/>
            <person name="Dirks W."/>
            <person name="Good M."/>
            <person name="Goodstein D."/>
            <person name="Lemons D."/>
            <person name="Li W."/>
            <person name="Lyons J.B."/>
            <person name="Morris A."/>
            <person name="Nichols S."/>
            <person name="Richter D.J."/>
            <person name="Salamov A."/>
            <person name="Bork P."/>
            <person name="Lim W.A."/>
            <person name="Manning G."/>
            <person name="Miller W.T."/>
            <person name="McGinnis W."/>
            <person name="Shapiro H."/>
            <person name="Tjian R."/>
            <person name="Grigoriev I.V."/>
            <person name="Rokhsar D."/>
        </authorList>
    </citation>
    <scope>NUCLEOTIDE SEQUENCE [LARGE SCALE GENOMIC DNA]</scope>
    <source>
        <strain evidence="4">MX1 / ATCC 50154</strain>
    </source>
</reference>
<evidence type="ECO:0000259" key="2">
    <source>
        <dbReference type="PROSITE" id="PS50245"/>
    </source>
</evidence>
<dbReference type="PANTHER" id="PTHR12751">
    <property type="entry name" value="PHOSPHATASE AND ACTIN REGULATOR PHACTR"/>
    <property type="match status" value="1"/>
</dbReference>
<feature type="region of interest" description="Disordered" evidence="1">
    <location>
        <begin position="201"/>
        <end position="231"/>
    </location>
</feature>
<dbReference type="InParanoid" id="A9V8B5"/>
<evidence type="ECO:0000313" key="3">
    <source>
        <dbReference type="EMBL" id="EDQ86242.1"/>
    </source>
</evidence>
<proteinExistence type="predicted"/>
<feature type="compositionally biased region" description="Acidic residues" evidence="1">
    <location>
        <begin position="144"/>
        <end position="154"/>
    </location>
</feature>
<evidence type="ECO:0000256" key="1">
    <source>
        <dbReference type="SAM" id="MobiDB-lite"/>
    </source>
</evidence>
<feature type="region of interest" description="Disordered" evidence="1">
    <location>
        <begin position="87"/>
        <end position="175"/>
    </location>
</feature>